<proteinExistence type="predicted"/>
<sequence>MTSDAESTHDQTVMDLTTTQCTICGLSTSDEVMVCCDGCSKWFHTCCVDIDEDNLPKKWYCQSKACQEKAQEYRQKQKDTKKQSRTRKHGNESDKSSVSSCLAASSLEAKRRALEEKQKRQYEELEVEMQLRKKEREMQRAFEQRKMELELQMRAEEEAEQRAWQAEMLQKKKEQIQRLKANRESSFEMQMAAMDEE</sequence>
<evidence type="ECO:0000256" key="4">
    <source>
        <dbReference type="PROSITE-ProRule" id="PRU00146"/>
    </source>
</evidence>
<evidence type="ECO:0000256" key="1">
    <source>
        <dbReference type="ARBA" id="ARBA00022723"/>
    </source>
</evidence>
<dbReference type="InterPro" id="IPR011011">
    <property type="entry name" value="Znf_FYVE_PHD"/>
</dbReference>
<evidence type="ECO:0000313" key="8">
    <source>
        <dbReference type="Proteomes" id="UP000069940"/>
    </source>
</evidence>
<evidence type="ECO:0000259" key="6">
    <source>
        <dbReference type="PROSITE" id="PS50016"/>
    </source>
</evidence>
<evidence type="ECO:0000256" key="3">
    <source>
        <dbReference type="ARBA" id="ARBA00022833"/>
    </source>
</evidence>
<evidence type="ECO:0000256" key="5">
    <source>
        <dbReference type="SAM" id="MobiDB-lite"/>
    </source>
</evidence>
<dbReference type="Gene3D" id="3.30.40.10">
    <property type="entry name" value="Zinc/RING finger domain, C3HC4 (zinc finger)"/>
    <property type="match status" value="1"/>
</dbReference>
<evidence type="ECO:0000313" key="7">
    <source>
        <dbReference type="EnsemblMetazoa" id="AALFPA23_011509.P16330"/>
    </source>
</evidence>
<dbReference type="SMART" id="SM00249">
    <property type="entry name" value="PHD"/>
    <property type="match status" value="1"/>
</dbReference>
<protein>
    <recommendedName>
        <fullName evidence="6">PHD-type domain-containing protein</fullName>
    </recommendedName>
</protein>
<dbReference type="InterPro" id="IPR019787">
    <property type="entry name" value="Znf_PHD-finger"/>
</dbReference>
<dbReference type="PROSITE" id="PS50016">
    <property type="entry name" value="ZF_PHD_2"/>
    <property type="match status" value="1"/>
</dbReference>
<evidence type="ECO:0000256" key="2">
    <source>
        <dbReference type="ARBA" id="ARBA00022771"/>
    </source>
</evidence>
<dbReference type="Pfam" id="PF00628">
    <property type="entry name" value="PHD"/>
    <property type="match status" value="1"/>
</dbReference>
<reference evidence="8" key="1">
    <citation type="journal article" date="2015" name="Proc. Natl. Acad. Sci. U.S.A.">
        <title>Genome sequence of the Asian Tiger mosquito, Aedes albopictus, reveals insights into its biology, genetics, and evolution.</title>
        <authorList>
            <person name="Chen X.G."/>
            <person name="Jiang X."/>
            <person name="Gu J."/>
            <person name="Xu M."/>
            <person name="Wu Y."/>
            <person name="Deng Y."/>
            <person name="Zhang C."/>
            <person name="Bonizzoni M."/>
            <person name="Dermauw W."/>
            <person name="Vontas J."/>
            <person name="Armbruster P."/>
            <person name="Huang X."/>
            <person name="Yang Y."/>
            <person name="Zhang H."/>
            <person name="He W."/>
            <person name="Peng H."/>
            <person name="Liu Y."/>
            <person name="Wu K."/>
            <person name="Chen J."/>
            <person name="Lirakis M."/>
            <person name="Topalis P."/>
            <person name="Van Leeuwen T."/>
            <person name="Hall A.B."/>
            <person name="Jiang X."/>
            <person name="Thorpe C."/>
            <person name="Mueller R.L."/>
            <person name="Sun C."/>
            <person name="Waterhouse R.M."/>
            <person name="Yan G."/>
            <person name="Tu Z.J."/>
            <person name="Fang X."/>
            <person name="James A.A."/>
        </authorList>
    </citation>
    <scope>NUCLEOTIDE SEQUENCE [LARGE SCALE GENOMIC DNA]</scope>
    <source>
        <strain evidence="8">Foshan</strain>
    </source>
</reference>
<name>A0ABM1YRI8_AEDAL</name>
<keyword evidence="3" id="KW-0862">Zinc</keyword>
<dbReference type="RefSeq" id="XP_062702678.1">
    <property type="nucleotide sequence ID" value="XM_062846694.1"/>
</dbReference>
<dbReference type="Proteomes" id="UP000069940">
    <property type="component" value="Unassembled WGS sequence"/>
</dbReference>
<reference evidence="7" key="2">
    <citation type="submission" date="2025-05" db="UniProtKB">
        <authorList>
            <consortium name="EnsemblMetazoa"/>
        </authorList>
    </citation>
    <scope>IDENTIFICATION</scope>
    <source>
        <strain evidence="7">Foshan</strain>
    </source>
</reference>
<keyword evidence="2 4" id="KW-0863">Zinc-finger</keyword>
<accession>A0ABM1YRI8</accession>
<dbReference type="GeneID" id="134285600"/>
<organism evidence="7 8">
    <name type="scientific">Aedes albopictus</name>
    <name type="common">Asian tiger mosquito</name>
    <name type="synonym">Stegomyia albopicta</name>
    <dbReference type="NCBI Taxonomy" id="7160"/>
    <lineage>
        <taxon>Eukaryota</taxon>
        <taxon>Metazoa</taxon>
        <taxon>Ecdysozoa</taxon>
        <taxon>Arthropoda</taxon>
        <taxon>Hexapoda</taxon>
        <taxon>Insecta</taxon>
        <taxon>Pterygota</taxon>
        <taxon>Neoptera</taxon>
        <taxon>Endopterygota</taxon>
        <taxon>Diptera</taxon>
        <taxon>Nematocera</taxon>
        <taxon>Culicoidea</taxon>
        <taxon>Culicidae</taxon>
        <taxon>Culicinae</taxon>
        <taxon>Aedini</taxon>
        <taxon>Aedes</taxon>
        <taxon>Stegomyia</taxon>
    </lineage>
</organism>
<dbReference type="InterPro" id="IPR001965">
    <property type="entry name" value="Znf_PHD"/>
</dbReference>
<feature type="domain" description="PHD-type" evidence="6">
    <location>
        <begin position="18"/>
        <end position="67"/>
    </location>
</feature>
<keyword evidence="8" id="KW-1185">Reference proteome</keyword>
<feature type="region of interest" description="Disordered" evidence="5">
    <location>
        <begin position="74"/>
        <end position="102"/>
    </location>
</feature>
<dbReference type="EnsemblMetazoa" id="AALFPA23_011509.R16330">
    <property type="protein sequence ID" value="AALFPA23_011509.P16330"/>
    <property type="gene ID" value="AALFPA23_011509"/>
</dbReference>
<dbReference type="SUPFAM" id="SSF57903">
    <property type="entry name" value="FYVE/PHD zinc finger"/>
    <property type="match status" value="1"/>
</dbReference>
<dbReference type="InterPro" id="IPR013083">
    <property type="entry name" value="Znf_RING/FYVE/PHD"/>
</dbReference>
<keyword evidence="1" id="KW-0479">Metal-binding</keyword>